<accession>A0A2Z6PW46</accession>
<organism evidence="1 2">
    <name type="scientific">Trifolium subterraneum</name>
    <name type="common">Subterranean clover</name>
    <dbReference type="NCBI Taxonomy" id="3900"/>
    <lineage>
        <taxon>Eukaryota</taxon>
        <taxon>Viridiplantae</taxon>
        <taxon>Streptophyta</taxon>
        <taxon>Embryophyta</taxon>
        <taxon>Tracheophyta</taxon>
        <taxon>Spermatophyta</taxon>
        <taxon>Magnoliopsida</taxon>
        <taxon>eudicotyledons</taxon>
        <taxon>Gunneridae</taxon>
        <taxon>Pentapetalae</taxon>
        <taxon>rosids</taxon>
        <taxon>fabids</taxon>
        <taxon>Fabales</taxon>
        <taxon>Fabaceae</taxon>
        <taxon>Papilionoideae</taxon>
        <taxon>50 kb inversion clade</taxon>
        <taxon>NPAAA clade</taxon>
        <taxon>Hologalegina</taxon>
        <taxon>IRL clade</taxon>
        <taxon>Trifolieae</taxon>
        <taxon>Trifolium</taxon>
    </lineage>
</organism>
<proteinExistence type="predicted"/>
<reference evidence="2" key="1">
    <citation type="journal article" date="2017" name="Front. Plant Sci.">
        <title>Climate Clever Clovers: New Paradigm to Reduce the Environmental Footprint of Ruminants by Breeding Low Methanogenic Forages Utilizing Haplotype Variation.</title>
        <authorList>
            <person name="Kaur P."/>
            <person name="Appels R."/>
            <person name="Bayer P.E."/>
            <person name="Keeble-Gagnere G."/>
            <person name="Wang J."/>
            <person name="Hirakawa H."/>
            <person name="Shirasawa K."/>
            <person name="Vercoe P."/>
            <person name="Stefanova K."/>
            <person name="Durmic Z."/>
            <person name="Nichols P."/>
            <person name="Revell C."/>
            <person name="Isobe S.N."/>
            <person name="Edwards D."/>
            <person name="Erskine W."/>
        </authorList>
    </citation>
    <scope>NUCLEOTIDE SEQUENCE [LARGE SCALE GENOMIC DNA]</scope>
    <source>
        <strain evidence="2">cv. Daliak</strain>
    </source>
</reference>
<dbReference type="Proteomes" id="UP000242715">
    <property type="component" value="Unassembled WGS sequence"/>
</dbReference>
<gene>
    <name evidence="1" type="ORF">TSUD_12640</name>
</gene>
<evidence type="ECO:0000313" key="2">
    <source>
        <dbReference type="Proteomes" id="UP000242715"/>
    </source>
</evidence>
<dbReference type="AlphaFoldDB" id="A0A2Z6PW46"/>
<name>A0A2Z6PW46_TRISU</name>
<evidence type="ECO:0000313" key="1">
    <source>
        <dbReference type="EMBL" id="GAU51597.1"/>
    </source>
</evidence>
<sequence>MVESFVSVSYSDHSQTNWFMNGVKLRLGNCSNFNFWSDNLSGSYCFMQVFGTGTCLGDVHCCVGKNLIEQSYSLLQRTAQNAAVTTTSSDDFSITIRLVGSSYVP</sequence>
<keyword evidence="2" id="KW-1185">Reference proteome</keyword>
<protein>
    <submittedName>
        <fullName evidence="1">Uncharacterized protein</fullName>
    </submittedName>
</protein>
<dbReference type="EMBL" id="DF975264">
    <property type="protein sequence ID" value="GAU51597.1"/>
    <property type="molecule type" value="Genomic_DNA"/>
</dbReference>